<feature type="chain" id="PRO_5030729434" evidence="4">
    <location>
        <begin position="35"/>
        <end position="480"/>
    </location>
</feature>
<comment type="similarity">
    <text evidence="1">Belongs to the neutral sphingomyelinase family.</text>
</comment>
<proteinExistence type="inferred from homology"/>
<sequence length="480" mass="52539">MAFHRPFGTTRKRITLGILTTAAAVPLLATPATADAPKPTPAPSNPAQLKVLNWNVMLLSDLMSLEAGKTAVAARAASIADSAAVKNADVIVLEELFSIAPSEDLLARLHAKGFTHQTKVVGSAAVDSPDPDSAWDGRYGHQATHFENGGVAIVSKHKISRREEFVYRDATGADKHAAKGFAYAKVEKNGSAHHIFGTHPQAEADKADIRQKQFDELDRFISEKERNDAIPRNEPVIIAGDMNVHRSDDEYRDMLSTLGLQDAPHSGGNTLDTVGNDIARHRYNGHRSEVLDYVLFRKGHPIPKSWANKTIKVKMKKPVEVDGSLKFRDYSDHYPVLGYANDPYELSAEAAAGKYRLTVRKVTVKGAEEKSGDEVYGTVAVNGTLVWARDDDHPLDDQKAPYTLPGVSAESVTRPDDQFRLTLRLKDFDPSPLDSDEQLFDTVVNLDATPGTHTARVAGTDELTHGEAAAEVEYHVEEIR</sequence>
<dbReference type="EMBL" id="JACHJF010000017">
    <property type="protein sequence ID" value="MBB5121228.1"/>
    <property type="molecule type" value="Genomic_DNA"/>
</dbReference>
<dbReference type="Proteomes" id="UP000528608">
    <property type="component" value="Unassembled WGS sequence"/>
</dbReference>
<comment type="caution">
    <text evidence="6">The sequence shown here is derived from an EMBL/GenBank/DDBJ whole genome shotgun (WGS) entry which is preliminary data.</text>
</comment>
<evidence type="ECO:0000313" key="7">
    <source>
        <dbReference type="Proteomes" id="UP000528608"/>
    </source>
</evidence>
<reference evidence="6 7" key="1">
    <citation type="submission" date="2020-08" db="EMBL/GenBank/DDBJ databases">
        <title>Genomic Encyclopedia of Type Strains, Phase III (KMG-III): the genomes of soil and plant-associated and newly described type strains.</title>
        <authorList>
            <person name="Whitman W."/>
        </authorList>
    </citation>
    <scope>NUCLEOTIDE SEQUENCE [LARGE SCALE GENOMIC DNA]</scope>
    <source>
        <strain evidence="6 7">CECT 3259</strain>
    </source>
</reference>
<dbReference type="InterPro" id="IPR038772">
    <property type="entry name" value="Sph/SMPD2-like"/>
</dbReference>
<gene>
    <name evidence="6" type="ORF">FHS36_004682</name>
</gene>
<evidence type="ECO:0000256" key="3">
    <source>
        <dbReference type="ARBA" id="ARBA00022801"/>
    </source>
</evidence>
<evidence type="ECO:0000256" key="2">
    <source>
        <dbReference type="ARBA" id="ARBA00022729"/>
    </source>
</evidence>
<dbReference type="RefSeq" id="WP_102919532.1">
    <property type="nucleotide sequence ID" value="NZ_JACHJF010000017.1"/>
</dbReference>
<name>A0A7W8BFZ7_STREU</name>
<keyword evidence="3" id="KW-0378">Hydrolase</keyword>
<dbReference type="GO" id="GO:0005576">
    <property type="term" value="C:extracellular region"/>
    <property type="evidence" value="ECO:0007669"/>
    <property type="project" value="InterPro"/>
</dbReference>
<dbReference type="PANTHER" id="PTHR16320">
    <property type="entry name" value="SPHINGOMYELINASE FAMILY MEMBER"/>
    <property type="match status" value="1"/>
</dbReference>
<evidence type="ECO:0000256" key="4">
    <source>
        <dbReference type="SAM" id="SignalP"/>
    </source>
</evidence>
<dbReference type="InterPro" id="IPR036691">
    <property type="entry name" value="Endo/exonu/phosph_ase_sf"/>
</dbReference>
<dbReference type="SUPFAM" id="SSF56219">
    <property type="entry name" value="DNase I-like"/>
    <property type="match status" value="1"/>
</dbReference>
<dbReference type="GO" id="GO:0004767">
    <property type="term" value="F:sphingomyelin phosphodiesterase activity"/>
    <property type="evidence" value="ECO:0007669"/>
    <property type="project" value="InterPro"/>
</dbReference>
<feature type="domain" description="Endonuclease/exonuclease/phosphatase" evidence="5">
    <location>
        <begin position="53"/>
        <end position="333"/>
    </location>
</feature>
<evidence type="ECO:0000259" key="5">
    <source>
        <dbReference type="Pfam" id="PF03372"/>
    </source>
</evidence>
<evidence type="ECO:0000313" key="6">
    <source>
        <dbReference type="EMBL" id="MBB5121228.1"/>
    </source>
</evidence>
<dbReference type="Pfam" id="PF03372">
    <property type="entry name" value="Exo_endo_phos"/>
    <property type="match status" value="1"/>
</dbReference>
<accession>A0A7W8BFZ7</accession>
<dbReference type="AlphaFoldDB" id="A0A7W8BFZ7"/>
<dbReference type="Gene3D" id="3.60.10.10">
    <property type="entry name" value="Endonuclease/exonuclease/phosphatase"/>
    <property type="match status" value="1"/>
</dbReference>
<feature type="signal peptide" evidence="4">
    <location>
        <begin position="1"/>
        <end position="34"/>
    </location>
</feature>
<dbReference type="PANTHER" id="PTHR16320:SF23">
    <property type="entry name" value="SPHINGOMYELINASE C 1"/>
    <property type="match status" value="1"/>
</dbReference>
<dbReference type="CDD" id="cd09078">
    <property type="entry name" value="nSMase"/>
    <property type="match status" value="1"/>
</dbReference>
<dbReference type="InterPro" id="IPR017766">
    <property type="entry name" value="Sphingomyelinase/PLipase_C"/>
</dbReference>
<dbReference type="OrthoDB" id="338539at2"/>
<evidence type="ECO:0000256" key="1">
    <source>
        <dbReference type="ARBA" id="ARBA00006335"/>
    </source>
</evidence>
<dbReference type="InterPro" id="IPR005135">
    <property type="entry name" value="Endo/exonuclease/phosphatase"/>
</dbReference>
<protein>
    <submittedName>
        <fullName evidence="6">Sphingomyelin phosphodiesterase</fullName>
    </submittedName>
</protein>
<keyword evidence="2 4" id="KW-0732">Signal</keyword>
<organism evidence="6 7">
    <name type="scientific">Streptomyces eurocidicus</name>
    <name type="common">Streptoverticillium eurocidicus</name>
    <dbReference type="NCBI Taxonomy" id="66423"/>
    <lineage>
        <taxon>Bacteria</taxon>
        <taxon>Bacillati</taxon>
        <taxon>Actinomycetota</taxon>
        <taxon>Actinomycetes</taxon>
        <taxon>Kitasatosporales</taxon>
        <taxon>Streptomycetaceae</taxon>
        <taxon>Streptomyces</taxon>
    </lineage>
</organism>